<feature type="chain" id="PRO_5031193975" evidence="2">
    <location>
        <begin position="22"/>
        <end position="123"/>
    </location>
</feature>
<gene>
    <name evidence="3" type="ORF">DBRI00130_LOCUS38762</name>
</gene>
<feature type="signal peptide" evidence="2">
    <location>
        <begin position="1"/>
        <end position="21"/>
    </location>
</feature>
<reference evidence="3" key="1">
    <citation type="submission" date="2021-01" db="EMBL/GenBank/DDBJ databases">
        <authorList>
            <person name="Corre E."/>
            <person name="Pelletier E."/>
            <person name="Niang G."/>
            <person name="Scheremetjew M."/>
            <person name="Finn R."/>
            <person name="Kale V."/>
            <person name="Holt S."/>
            <person name="Cochrane G."/>
            <person name="Meng A."/>
            <person name="Brown T."/>
            <person name="Cohen L."/>
        </authorList>
    </citation>
    <scope>NUCLEOTIDE SEQUENCE</scope>
    <source>
        <strain evidence="3">GSO104</strain>
    </source>
</reference>
<sequence length="123" mass="12698">MARTSSVILVLLIAVIASVQAFITPSNSIAFHHDTTSSSAKYATPFDFATTADSVINVLPSQTLSASTIDPTTILSNLLGGLLTTPAILAVPILAAIALASTIAFFIVSYANPADEDGDDIMD</sequence>
<evidence type="ECO:0000256" key="2">
    <source>
        <dbReference type="SAM" id="SignalP"/>
    </source>
</evidence>
<keyword evidence="1" id="KW-0812">Transmembrane</keyword>
<dbReference type="AlphaFoldDB" id="A0A7S4SSE9"/>
<feature type="transmembrane region" description="Helical" evidence="1">
    <location>
        <begin position="87"/>
        <end position="108"/>
    </location>
</feature>
<keyword evidence="1" id="KW-1133">Transmembrane helix</keyword>
<evidence type="ECO:0000313" key="3">
    <source>
        <dbReference type="EMBL" id="CAE4654280.1"/>
    </source>
</evidence>
<dbReference type="EMBL" id="HBNS01053065">
    <property type="protein sequence ID" value="CAE4654280.1"/>
    <property type="molecule type" value="Transcribed_RNA"/>
</dbReference>
<keyword evidence="1" id="KW-0472">Membrane</keyword>
<evidence type="ECO:0000256" key="1">
    <source>
        <dbReference type="SAM" id="Phobius"/>
    </source>
</evidence>
<keyword evidence="2" id="KW-0732">Signal</keyword>
<proteinExistence type="predicted"/>
<protein>
    <submittedName>
        <fullName evidence="3">Uncharacterized protein</fullName>
    </submittedName>
</protein>
<name>A0A7S4SSE9_9STRA</name>
<accession>A0A7S4SSE9</accession>
<organism evidence="3">
    <name type="scientific">Ditylum brightwellii</name>
    <dbReference type="NCBI Taxonomy" id="49249"/>
    <lineage>
        <taxon>Eukaryota</taxon>
        <taxon>Sar</taxon>
        <taxon>Stramenopiles</taxon>
        <taxon>Ochrophyta</taxon>
        <taxon>Bacillariophyta</taxon>
        <taxon>Mediophyceae</taxon>
        <taxon>Lithodesmiophycidae</taxon>
        <taxon>Lithodesmiales</taxon>
        <taxon>Lithodesmiaceae</taxon>
        <taxon>Ditylum</taxon>
    </lineage>
</organism>